<evidence type="ECO:0000313" key="3">
    <source>
        <dbReference type="Proteomes" id="UP000799302"/>
    </source>
</evidence>
<reference evidence="2" key="1">
    <citation type="journal article" date="2020" name="Stud. Mycol.">
        <title>101 Dothideomycetes genomes: a test case for predicting lifestyles and emergence of pathogens.</title>
        <authorList>
            <person name="Haridas S."/>
            <person name="Albert R."/>
            <person name="Binder M."/>
            <person name="Bloem J."/>
            <person name="Labutti K."/>
            <person name="Salamov A."/>
            <person name="Andreopoulos B."/>
            <person name="Baker S."/>
            <person name="Barry K."/>
            <person name="Bills G."/>
            <person name="Bluhm B."/>
            <person name="Cannon C."/>
            <person name="Castanera R."/>
            <person name="Culley D."/>
            <person name="Daum C."/>
            <person name="Ezra D."/>
            <person name="Gonzalez J."/>
            <person name="Henrissat B."/>
            <person name="Kuo A."/>
            <person name="Liang C."/>
            <person name="Lipzen A."/>
            <person name="Lutzoni F."/>
            <person name="Magnuson J."/>
            <person name="Mondo S."/>
            <person name="Nolan M."/>
            <person name="Ohm R."/>
            <person name="Pangilinan J."/>
            <person name="Park H.-J."/>
            <person name="Ramirez L."/>
            <person name="Alfaro M."/>
            <person name="Sun H."/>
            <person name="Tritt A."/>
            <person name="Yoshinaga Y."/>
            <person name="Zwiers L.-H."/>
            <person name="Turgeon B."/>
            <person name="Goodwin S."/>
            <person name="Spatafora J."/>
            <person name="Crous P."/>
            <person name="Grigoriev I."/>
        </authorList>
    </citation>
    <scope>NUCLEOTIDE SEQUENCE</scope>
    <source>
        <strain evidence="2">CBS 115976</strain>
    </source>
</reference>
<evidence type="ECO:0000313" key="2">
    <source>
        <dbReference type="EMBL" id="KAF2668094.1"/>
    </source>
</evidence>
<proteinExistence type="predicted"/>
<dbReference type="PANTHER" id="PTHR47843:SF2">
    <property type="entry name" value="BTB DOMAIN-CONTAINING PROTEIN"/>
    <property type="match status" value="1"/>
</dbReference>
<name>A0A6A6UB03_9PEZI</name>
<dbReference type="CDD" id="cd18186">
    <property type="entry name" value="BTB_POZ_ZBTB_KLHL-like"/>
    <property type="match status" value="1"/>
</dbReference>
<dbReference type="AlphaFoldDB" id="A0A6A6UB03"/>
<dbReference type="SUPFAM" id="SSF54695">
    <property type="entry name" value="POZ domain"/>
    <property type="match status" value="1"/>
</dbReference>
<dbReference type="PANTHER" id="PTHR47843">
    <property type="entry name" value="BTB DOMAIN-CONTAINING PROTEIN-RELATED"/>
    <property type="match status" value="1"/>
</dbReference>
<sequence length="282" mass="32189">MAPTFAPKTEKKCPEPDKCTNVSAIRKWNSKRPSRFTSNVVKVLVGENEEAFTVHEGHLTSTSDLFHRMLHGGGAEFKERIEGVVKLPECSPETFSQYMEYLYFGHLFTNTTEDKLHYAEHMHGEMFNDVVADESNKEYAMLCELIAFGDYVQDDDLYNAAIEAFIDVHNVWGGIPKPAIVTTAYQKLEAGSSFIRLLQDIYVDDRVMDAMFAVNNYTEDNVPPNLAGFWFNVALKRTKYMDSSNPRTCPWKKDSCQYHRHKDAEKCEAKVNENEISGVIKT</sequence>
<dbReference type="Proteomes" id="UP000799302">
    <property type="component" value="Unassembled WGS sequence"/>
</dbReference>
<dbReference type="InterPro" id="IPR011333">
    <property type="entry name" value="SKP1/BTB/POZ_sf"/>
</dbReference>
<dbReference type="InterPro" id="IPR000210">
    <property type="entry name" value="BTB/POZ_dom"/>
</dbReference>
<keyword evidence="3" id="KW-1185">Reference proteome</keyword>
<evidence type="ECO:0000259" key="1">
    <source>
        <dbReference type="PROSITE" id="PS50097"/>
    </source>
</evidence>
<organism evidence="2 3">
    <name type="scientific">Microthyrium microscopicum</name>
    <dbReference type="NCBI Taxonomy" id="703497"/>
    <lineage>
        <taxon>Eukaryota</taxon>
        <taxon>Fungi</taxon>
        <taxon>Dikarya</taxon>
        <taxon>Ascomycota</taxon>
        <taxon>Pezizomycotina</taxon>
        <taxon>Dothideomycetes</taxon>
        <taxon>Dothideomycetes incertae sedis</taxon>
        <taxon>Microthyriales</taxon>
        <taxon>Microthyriaceae</taxon>
        <taxon>Microthyrium</taxon>
    </lineage>
</organism>
<gene>
    <name evidence="2" type="ORF">BT63DRAFT_426920</name>
</gene>
<dbReference type="OrthoDB" id="1022638at2759"/>
<dbReference type="PROSITE" id="PS50097">
    <property type="entry name" value="BTB"/>
    <property type="match status" value="1"/>
</dbReference>
<protein>
    <recommendedName>
        <fullName evidence="1">BTB domain-containing protein</fullName>
    </recommendedName>
</protein>
<dbReference type="Pfam" id="PF00651">
    <property type="entry name" value="BTB"/>
    <property type="match status" value="1"/>
</dbReference>
<dbReference type="EMBL" id="MU004237">
    <property type="protein sequence ID" value="KAF2668094.1"/>
    <property type="molecule type" value="Genomic_DNA"/>
</dbReference>
<accession>A0A6A6UB03</accession>
<dbReference type="Gene3D" id="3.30.710.10">
    <property type="entry name" value="Potassium Channel Kv1.1, Chain A"/>
    <property type="match status" value="1"/>
</dbReference>
<feature type="domain" description="BTB" evidence="1">
    <location>
        <begin position="39"/>
        <end position="111"/>
    </location>
</feature>